<keyword evidence="3" id="KW-0378">Hydrolase</keyword>
<dbReference type="Pfam" id="PF04794">
    <property type="entry name" value="YdjC"/>
    <property type="match status" value="1"/>
</dbReference>
<dbReference type="SUPFAM" id="SSF88713">
    <property type="entry name" value="Glycoside hydrolase/deacetylase"/>
    <property type="match status" value="1"/>
</dbReference>
<evidence type="ECO:0000256" key="3">
    <source>
        <dbReference type="ARBA" id="ARBA00022801"/>
    </source>
</evidence>
<comment type="caution">
    <text evidence="6">The sequence shown here is derived from an EMBL/GenBank/DDBJ whole genome shotgun (WGS) entry which is preliminary data.</text>
</comment>
<evidence type="ECO:0000256" key="1">
    <source>
        <dbReference type="ARBA" id="ARBA00001946"/>
    </source>
</evidence>
<dbReference type="NCBIfam" id="TIGR03473">
    <property type="entry name" value="HpnK"/>
    <property type="match status" value="1"/>
</dbReference>
<dbReference type="GO" id="GO:0016787">
    <property type="term" value="F:hydrolase activity"/>
    <property type="evidence" value="ECO:0007669"/>
    <property type="project" value="UniProtKB-KW"/>
</dbReference>
<dbReference type="PANTHER" id="PTHR31609">
    <property type="entry name" value="YDJC DEACETYLASE FAMILY MEMBER"/>
    <property type="match status" value="1"/>
</dbReference>
<gene>
    <name evidence="6" type="ORF">AWB79_03602</name>
</gene>
<dbReference type="InterPro" id="IPR011330">
    <property type="entry name" value="Glyco_hydro/deAcase_b/a-brl"/>
</dbReference>
<evidence type="ECO:0000313" key="6">
    <source>
        <dbReference type="EMBL" id="SAK68745.1"/>
    </source>
</evidence>
<protein>
    <submittedName>
        <fullName evidence="6">Hopanoid biosynthesis associated protein HpnK</fullName>
    </submittedName>
</protein>
<evidence type="ECO:0000313" key="7">
    <source>
        <dbReference type="Proteomes" id="UP000054851"/>
    </source>
</evidence>
<accession>A0A158BFA4</accession>
<dbReference type="Gene3D" id="3.20.20.370">
    <property type="entry name" value="Glycoside hydrolase/deacetylase"/>
    <property type="match status" value="1"/>
</dbReference>
<evidence type="ECO:0000256" key="2">
    <source>
        <dbReference type="ARBA" id="ARBA00022723"/>
    </source>
</evidence>
<dbReference type="PANTHER" id="PTHR31609:SF1">
    <property type="entry name" value="CARBOHYDRATE DEACETYLASE"/>
    <property type="match status" value="1"/>
</dbReference>
<dbReference type="InterPro" id="IPR006879">
    <property type="entry name" value="YdjC-like"/>
</dbReference>
<dbReference type="EMBL" id="FCOA02000011">
    <property type="protein sequence ID" value="SAK68745.1"/>
    <property type="molecule type" value="Genomic_DNA"/>
</dbReference>
<evidence type="ECO:0000256" key="4">
    <source>
        <dbReference type="ARBA" id="ARBA00022842"/>
    </source>
</evidence>
<dbReference type="AlphaFoldDB" id="A0A158BFA4"/>
<dbReference type="Proteomes" id="UP000054851">
    <property type="component" value="Unassembled WGS sequence"/>
</dbReference>
<dbReference type="GO" id="GO:0019213">
    <property type="term" value="F:deacetylase activity"/>
    <property type="evidence" value="ECO:0007669"/>
    <property type="project" value="TreeGrafter"/>
</dbReference>
<keyword evidence="5" id="KW-0119">Carbohydrate metabolism</keyword>
<keyword evidence="4" id="KW-0460">Magnesium</keyword>
<dbReference type="RefSeq" id="WP_061168775.1">
    <property type="nucleotide sequence ID" value="NZ_FCOA02000011.1"/>
</dbReference>
<comment type="cofactor">
    <cofactor evidence="1">
        <name>Mg(2+)</name>
        <dbReference type="ChEBI" id="CHEBI:18420"/>
    </cofactor>
</comment>
<keyword evidence="2" id="KW-0479">Metal-binding</keyword>
<dbReference type="GO" id="GO:0046872">
    <property type="term" value="F:metal ion binding"/>
    <property type="evidence" value="ECO:0007669"/>
    <property type="project" value="UniProtKB-KW"/>
</dbReference>
<dbReference type="InterPro" id="IPR017836">
    <property type="entry name" value="Hopanoid_biosynth-assoc_HpnK"/>
</dbReference>
<sequence length="278" mass="30046">MHGLIVTADDFGLHERVNAAVERAHREGVLTCASLMVGAPVAYDAVKIARANPRLRIGLHLVLTDGLASLPQWSIPDLVDTRGSFVGTMLANGVRFFFLPDVRRQLASEIHAQFKAFAATGLTLDHVNTHKHFHLHPTVLSLILEIGPQFGMRAMRLPRERNGSPWLAPWLAWVRTRLDRAGIAHNDWIAGLAGTGRMDEAALLGALAKAPRGVLEIYSHPATLGLVPITPAMRDYHHADELAALCSPRVAQAIAATDVTRGGFADVFGHCLNPAAAS</sequence>
<organism evidence="6 7">
    <name type="scientific">Caballeronia hypogeia</name>
    <dbReference type="NCBI Taxonomy" id="1777140"/>
    <lineage>
        <taxon>Bacteria</taxon>
        <taxon>Pseudomonadati</taxon>
        <taxon>Pseudomonadota</taxon>
        <taxon>Betaproteobacteria</taxon>
        <taxon>Burkholderiales</taxon>
        <taxon>Burkholderiaceae</taxon>
        <taxon>Caballeronia</taxon>
    </lineage>
</organism>
<dbReference type="STRING" id="1777140.AWB79_03602"/>
<proteinExistence type="predicted"/>
<dbReference type="GO" id="GO:0005975">
    <property type="term" value="P:carbohydrate metabolic process"/>
    <property type="evidence" value="ECO:0007669"/>
    <property type="project" value="InterPro"/>
</dbReference>
<evidence type="ECO:0000256" key="5">
    <source>
        <dbReference type="ARBA" id="ARBA00023277"/>
    </source>
</evidence>
<name>A0A158BFA4_9BURK</name>
<dbReference type="OrthoDB" id="9774177at2"/>
<keyword evidence="7" id="KW-1185">Reference proteome</keyword>
<reference evidence="6" key="1">
    <citation type="submission" date="2016-01" db="EMBL/GenBank/DDBJ databases">
        <authorList>
            <person name="Peeters C."/>
        </authorList>
    </citation>
    <scope>NUCLEOTIDE SEQUENCE</scope>
    <source>
        <strain evidence="6">LMG 29322</strain>
    </source>
</reference>